<dbReference type="SUPFAM" id="SSF53720">
    <property type="entry name" value="ALDH-like"/>
    <property type="match status" value="1"/>
</dbReference>
<dbReference type="RefSeq" id="WP_211823568.1">
    <property type="nucleotide sequence ID" value="NZ_CP072931.1"/>
</dbReference>
<dbReference type="InterPro" id="IPR016162">
    <property type="entry name" value="Ald_DH_N"/>
</dbReference>
<dbReference type="PANTHER" id="PTHR43521">
    <property type="entry name" value="ALPHA-AMINOADIPIC SEMIALDEHYDE DEHYDROGENASE"/>
    <property type="match status" value="1"/>
</dbReference>
<dbReference type="InterPro" id="IPR029510">
    <property type="entry name" value="Ald_DH_CS_GLU"/>
</dbReference>
<keyword evidence="4" id="KW-0520">NAD</keyword>
<evidence type="ECO:0000256" key="3">
    <source>
        <dbReference type="ARBA" id="ARBA00023002"/>
    </source>
</evidence>
<evidence type="ECO:0000256" key="7">
    <source>
        <dbReference type="RuleBase" id="RU003345"/>
    </source>
</evidence>
<reference evidence="9" key="1">
    <citation type="journal article" date="2012" name="J. Bacteriol.">
        <title>Genome Sequence of Streptomyces auratus Strain AGR0001, a Phoslactomycin-Producing Actinomycete.</title>
        <authorList>
            <person name="Han X."/>
            <person name="Li M."/>
            <person name="Ding Z."/>
            <person name="Zhao J."/>
            <person name="Ji K."/>
            <person name="Wen M."/>
            <person name="Lu T."/>
        </authorList>
    </citation>
    <scope>NUCLEOTIDE SEQUENCE</scope>
    <source>
        <strain evidence="9">AGR0001</strain>
    </source>
</reference>
<dbReference type="PANTHER" id="PTHR43521:SF1">
    <property type="entry name" value="ALPHA-AMINOADIPIC SEMIALDEHYDE DEHYDROGENASE"/>
    <property type="match status" value="1"/>
</dbReference>
<dbReference type="EC" id="1.2.1.3" evidence="5"/>
<organism evidence="9 10">
    <name type="scientific">Streptomyces auratus AGR0001</name>
    <dbReference type="NCBI Taxonomy" id="1160718"/>
    <lineage>
        <taxon>Bacteria</taxon>
        <taxon>Bacillati</taxon>
        <taxon>Actinomycetota</taxon>
        <taxon>Actinomycetes</taxon>
        <taxon>Kitasatosporales</taxon>
        <taxon>Streptomycetaceae</taxon>
        <taxon>Streptomyces</taxon>
    </lineage>
</organism>
<dbReference type="GO" id="GO:0004029">
    <property type="term" value="F:aldehyde dehydrogenase (NAD+) activity"/>
    <property type="evidence" value="ECO:0007669"/>
    <property type="project" value="UniProtKB-EC"/>
</dbReference>
<proteinExistence type="inferred from homology"/>
<feature type="active site" evidence="6">
    <location>
        <position position="263"/>
    </location>
</feature>
<evidence type="ECO:0000256" key="2">
    <source>
        <dbReference type="ARBA" id="ARBA00011881"/>
    </source>
</evidence>
<evidence type="ECO:0000256" key="6">
    <source>
        <dbReference type="PROSITE-ProRule" id="PRU10007"/>
    </source>
</evidence>
<dbReference type="Pfam" id="PF00171">
    <property type="entry name" value="Aldedh"/>
    <property type="match status" value="1"/>
</dbReference>
<dbReference type="Gene3D" id="3.40.309.10">
    <property type="entry name" value="Aldehyde Dehydrogenase, Chain A, domain 2"/>
    <property type="match status" value="1"/>
</dbReference>
<dbReference type="InterPro" id="IPR015590">
    <property type="entry name" value="Aldehyde_DH_dom"/>
</dbReference>
<evidence type="ECO:0000313" key="10">
    <source>
        <dbReference type="Proteomes" id="UP000009036"/>
    </source>
</evidence>
<dbReference type="InterPro" id="IPR016163">
    <property type="entry name" value="Ald_DH_C"/>
</dbReference>
<protein>
    <recommendedName>
        <fullName evidence="5">aldehyde dehydrogenase (NAD(+))</fullName>
        <ecNumber evidence="5">1.2.1.3</ecNumber>
    </recommendedName>
</protein>
<dbReference type="PROSITE" id="PS00687">
    <property type="entry name" value="ALDEHYDE_DEHYDR_GLU"/>
    <property type="match status" value="1"/>
</dbReference>
<evidence type="ECO:0000313" key="9">
    <source>
        <dbReference type="EMBL" id="QTZ95627.1"/>
    </source>
</evidence>
<dbReference type="FunFam" id="3.40.309.10:FF:000018">
    <property type="entry name" value="Alpha-aminoadipic semialdehyde dehydrogenase"/>
    <property type="match status" value="1"/>
</dbReference>
<keyword evidence="3 7" id="KW-0560">Oxidoreductase</keyword>
<keyword evidence="10" id="KW-1185">Reference proteome</keyword>
<dbReference type="AlphaFoldDB" id="A0A8B1P0B5"/>
<reference evidence="9" key="2">
    <citation type="submission" date="2021-04" db="EMBL/GenBank/DDBJ databases">
        <authorList>
            <person name="Wen M.-L."/>
            <person name="Han X.-L."/>
            <person name="Xiong J."/>
        </authorList>
    </citation>
    <scope>NUCLEOTIDE SEQUENCE</scope>
    <source>
        <strain evidence="9">AGR0001</strain>
    </source>
</reference>
<evidence type="ECO:0000256" key="5">
    <source>
        <dbReference type="ARBA" id="ARBA00024226"/>
    </source>
</evidence>
<dbReference type="InterPro" id="IPR016161">
    <property type="entry name" value="Ald_DH/histidinol_DH"/>
</dbReference>
<evidence type="ECO:0000259" key="8">
    <source>
        <dbReference type="Pfam" id="PF00171"/>
    </source>
</evidence>
<dbReference type="Gene3D" id="3.40.605.10">
    <property type="entry name" value="Aldehyde Dehydrogenase, Chain A, domain 1"/>
    <property type="match status" value="1"/>
</dbReference>
<name>A0A8B1P0B5_9ACTN</name>
<sequence length="509" mass="54289">MSSTALPTTEDLRARARAGLARLGVTVEEGSDFPARSPITGEDLFGLRAATAADTEQAIADARAAFLTWRTTPAPRRGELVWRLGELLRDHKGDLADLITIEAGKIRSEALGEVQEMIDICDFAVGLSRQLYGRTIASERPGHRLAETWHPLGVVGVISAFNFPAAVWSWNTAVALVCGDTVVWKPSELTSLIALACDRLLARAAEEVGAPREVHRLLLGDRTIGEQLVDDPRVALVSATGSTRMGREVGPRVAARFGRSLLELGGNNAAVVAPSADLDLAVQGIVFAAAGTAGQRCTTLRRLIVHRDIADTLLARLTAAYRKLPIGDPFDETTLVGPLISAQALETMQNALTRAQAEGGKILAGGNRRLTDAAPHASYVEPVLVRVDEQTEVVREETFAPLLYVLTYDTLDEAIALHNDVPQGLSSSIFTRDQQEAELFLSAEGSDCGIANVNIGTSGAEIGGAFGGEKETGGGRESGSDAWRAYMRSATNTINYSSRLALAQNVSFL</sequence>
<accession>A0A8B1P0B5</accession>
<comment type="similarity">
    <text evidence="1 7">Belongs to the aldehyde dehydrogenase family.</text>
</comment>
<dbReference type="EMBL" id="CP072931">
    <property type="protein sequence ID" value="QTZ95627.1"/>
    <property type="molecule type" value="Genomic_DNA"/>
</dbReference>
<dbReference type="Proteomes" id="UP000009036">
    <property type="component" value="Chromosome"/>
</dbReference>
<dbReference type="InterPro" id="IPR044638">
    <property type="entry name" value="ALDH7A1-like"/>
</dbReference>
<evidence type="ECO:0000256" key="4">
    <source>
        <dbReference type="ARBA" id="ARBA00023027"/>
    </source>
</evidence>
<feature type="domain" description="Aldehyde dehydrogenase" evidence="8">
    <location>
        <begin position="31"/>
        <end position="489"/>
    </location>
</feature>
<evidence type="ECO:0000256" key="1">
    <source>
        <dbReference type="ARBA" id="ARBA00009986"/>
    </source>
</evidence>
<dbReference type="KEGG" id="sauh:SU9_032690"/>
<dbReference type="CDD" id="cd07130">
    <property type="entry name" value="ALDH_F7_AASADH"/>
    <property type="match status" value="1"/>
</dbReference>
<gene>
    <name evidence="9" type="ORF">SU9_032690</name>
</gene>
<comment type="subunit">
    <text evidence="2">Homotetramer.</text>
</comment>